<reference evidence="1 2" key="1">
    <citation type="submission" date="2021-11" db="EMBL/GenBank/DDBJ databases">
        <title>Draft genome sequence of Actinomycetospora sp. SF1 isolated from the rhizosphere soil.</title>
        <authorList>
            <person name="Duangmal K."/>
            <person name="Chantavorakit T."/>
        </authorList>
    </citation>
    <scope>NUCLEOTIDE SEQUENCE [LARGE SCALE GENOMIC DNA]</scope>
    <source>
        <strain evidence="1 2">TBRC 5722</strain>
    </source>
</reference>
<dbReference type="EMBL" id="JAJNDB010000007">
    <property type="protein sequence ID" value="MCD2197266.1"/>
    <property type="molecule type" value="Genomic_DNA"/>
</dbReference>
<gene>
    <name evidence="1" type="ORF">LQ327_28230</name>
</gene>
<evidence type="ECO:0008006" key="3">
    <source>
        <dbReference type="Google" id="ProtNLM"/>
    </source>
</evidence>
<dbReference type="RefSeq" id="WP_230739171.1">
    <property type="nucleotide sequence ID" value="NZ_JAJNDB010000007.1"/>
</dbReference>
<evidence type="ECO:0000313" key="1">
    <source>
        <dbReference type="EMBL" id="MCD2197266.1"/>
    </source>
</evidence>
<proteinExistence type="predicted"/>
<evidence type="ECO:0000313" key="2">
    <source>
        <dbReference type="Proteomes" id="UP001199469"/>
    </source>
</evidence>
<dbReference type="Proteomes" id="UP001199469">
    <property type="component" value="Unassembled WGS sequence"/>
</dbReference>
<comment type="caution">
    <text evidence="1">The sequence shown here is derived from an EMBL/GenBank/DDBJ whole genome shotgun (WGS) entry which is preliminary data.</text>
</comment>
<sequence length="113" mass="11151">MNPEAPDERASARAAVLRRRRTVATVVLGVVLLGLVVLAVRLGGAAAAAVPGGPVPAGSTVTVVAPGESLLDVAHRTAPTADADAVVSRIRADNHLSGSAVVPGRPLVVPAGS</sequence>
<name>A0ABS8PG82_9PSEU</name>
<keyword evidence="2" id="KW-1185">Reference proteome</keyword>
<protein>
    <recommendedName>
        <fullName evidence="3">LysM domain-containing protein</fullName>
    </recommendedName>
</protein>
<accession>A0ABS8PG82</accession>
<organism evidence="1 2">
    <name type="scientific">Actinomycetospora endophytica</name>
    <dbReference type="NCBI Taxonomy" id="2291215"/>
    <lineage>
        <taxon>Bacteria</taxon>
        <taxon>Bacillati</taxon>
        <taxon>Actinomycetota</taxon>
        <taxon>Actinomycetes</taxon>
        <taxon>Pseudonocardiales</taxon>
        <taxon>Pseudonocardiaceae</taxon>
        <taxon>Actinomycetospora</taxon>
    </lineage>
</organism>